<keyword evidence="5" id="KW-1185">Reference proteome</keyword>
<reference evidence="4 5" key="1">
    <citation type="submission" date="2024-09" db="EMBL/GenBank/DDBJ databases">
        <authorList>
            <person name="Sun Q."/>
            <person name="Mori K."/>
        </authorList>
    </citation>
    <scope>NUCLEOTIDE SEQUENCE [LARGE SCALE GENOMIC DNA]</scope>
    <source>
        <strain evidence="4 5">JCM 3331</strain>
    </source>
</reference>
<gene>
    <name evidence="4" type="ORF">ACFFTL_42790</name>
</gene>
<evidence type="ECO:0000256" key="2">
    <source>
        <dbReference type="ARBA" id="ARBA00022840"/>
    </source>
</evidence>
<evidence type="ECO:0000259" key="3">
    <source>
        <dbReference type="PROSITE" id="PS50043"/>
    </source>
</evidence>
<evidence type="ECO:0000313" key="5">
    <source>
        <dbReference type="Proteomes" id="UP001589710"/>
    </source>
</evidence>
<keyword evidence="2" id="KW-0067">ATP-binding</keyword>
<dbReference type="CDD" id="cd06170">
    <property type="entry name" value="LuxR_C_like"/>
    <property type="match status" value="1"/>
</dbReference>
<dbReference type="PRINTS" id="PR00038">
    <property type="entry name" value="HTHLUXR"/>
</dbReference>
<proteinExistence type="predicted"/>
<name>A0ABV5RNQ3_9ACTN</name>
<comment type="caution">
    <text evidence="4">The sequence shown here is derived from an EMBL/GenBank/DDBJ whole genome shotgun (WGS) entry which is preliminary data.</text>
</comment>
<evidence type="ECO:0000256" key="1">
    <source>
        <dbReference type="ARBA" id="ARBA00022741"/>
    </source>
</evidence>
<dbReference type="PANTHER" id="PTHR16305:SF35">
    <property type="entry name" value="TRANSCRIPTIONAL ACTIVATOR DOMAIN"/>
    <property type="match status" value="1"/>
</dbReference>
<dbReference type="SUPFAM" id="SSF46894">
    <property type="entry name" value="C-terminal effector domain of the bipartite response regulators"/>
    <property type="match status" value="1"/>
</dbReference>
<sequence length="774" mass="82362">MDAIVRHIGDVCGREPSVRRVDCRLDEAGAEHAVLRRLLGLRGGEPLPPHRTRHAALKLVEKSPAQAPLVLAVGDAQWCDEGTLRWIDRLMRGPAQEPLTVLLSLAPGVPAPAAPAFHELMTRDGCSITDGSDLWPVGAAPPSRDVEGLDRRESRLLRVARAAVLLRSTDPHLVGPLAGLPLQVTGRLLEAARDLGLLPKRMPARCVPPQFDALMAALPDAEGEQLRAQAAEILNDAARPAGQVAELLLGLRTLDRPWMRALLKEAAATARRDRPATAATYLHKLHESAPDDLAVRTELAAVLTDIDPAAALEHLDGVLSRTDDPPTRALAAGQHRLTALMTHRTPDTPAGLGELLRELRECASPLSCGGPTDDLALATRALRTALTGADPAAAVADAHQVLRTDRPRAAWARVAAAQVLALAGDTTTALGHLDRTVTDSRRREEAWAQCHAGSVRALLLLESGRADDAVEAALAASSLAEEQERTGRTGLAPISLALTLVARGDLDRSESVLRRLDGHDFDGSVREHHLHLTARALVERGRGRTEQALRLMERCGAGLTAAGIKNPLFTTWWLHSTELLMTLGRTGDAAERAELGRHLAEQWPTPRSTGLSLLARGMVATGADRVELLTESVRVLQDSSDHHSRALAEMRLGTTLLRLGDEKAARGRLHAARATAVRCGLTAVAGQARVALAAAGGRPASVALSKAERPVAEMAAAGATNRTIADTLCLTVRTIEYHLTSVYRKLGVTGRAGLAHGLASPGAHGSARLPGEER</sequence>
<feature type="domain" description="HTH luxR-type" evidence="3">
    <location>
        <begin position="697"/>
        <end position="762"/>
    </location>
</feature>
<dbReference type="SMART" id="SM00421">
    <property type="entry name" value="HTH_LUXR"/>
    <property type="match status" value="1"/>
</dbReference>
<dbReference type="PROSITE" id="PS50043">
    <property type="entry name" value="HTH_LUXR_2"/>
    <property type="match status" value="1"/>
</dbReference>
<dbReference type="Gene3D" id="1.25.40.10">
    <property type="entry name" value="Tetratricopeptide repeat domain"/>
    <property type="match status" value="1"/>
</dbReference>
<dbReference type="Gene3D" id="1.10.10.10">
    <property type="entry name" value="Winged helix-like DNA-binding domain superfamily/Winged helix DNA-binding domain"/>
    <property type="match status" value="1"/>
</dbReference>
<dbReference type="InterPro" id="IPR000792">
    <property type="entry name" value="Tscrpt_reg_LuxR_C"/>
</dbReference>
<dbReference type="SUPFAM" id="SSF48452">
    <property type="entry name" value="TPR-like"/>
    <property type="match status" value="1"/>
</dbReference>
<evidence type="ECO:0000313" key="4">
    <source>
        <dbReference type="EMBL" id="MFB9578812.1"/>
    </source>
</evidence>
<dbReference type="Pfam" id="PF00196">
    <property type="entry name" value="GerE"/>
    <property type="match status" value="1"/>
</dbReference>
<dbReference type="InterPro" id="IPR011990">
    <property type="entry name" value="TPR-like_helical_dom_sf"/>
</dbReference>
<dbReference type="InterPro" id="IPR016032">
    <property type="entry name" value="Sig_transdc_resp-reg_C-effctor"/>
</dbReference>
<accession>A0ABV5RNQ3</accession>
<dbReference type="Proteomes" id="UP001589710">
    <property type="component" value="Unassembled WGS sequence"/>
</dbReference>
<keyword evidence="1" id="KW-0547">Nucleotide-binding</keyword>
<dbReference type="InterPro" id="IPR036388">
    <property type="entry name" value="WH-like_DNA-bd_sf"/>
</dbReference>
<dbReference type="EMBL" id="JBHMCG010000193">
    <property type="protein sequence ID" value="MFB9578812.1"/>
    <property type="molecule type" value="Genomic_DNA"/>
</dbReference>
<dbReference type="RefSeq" id="WP_345511330.1">
    <property type="nucleotide sequence ID" value="NZ_BAAAXD010000011.1"/>
</dbReference>
<protein>
    <submittedName>
        <fullName evidence="4">LuxR C-terminal-related transcriptional regulator</fullName>
    </submittedName>
</protein>
<dbReference type="PANTHER" id="PTHR16305">
    <property type="entry name" value="TESTICULAR SOLUBLE ADENYLYL CYCLASE"/>
    <property type="match status" value="1"/>
</dbReference>
<organism evidence="4 5">
    <name type="scientific">Streptomyces yanii</name>
    <dbReference type="NCBI Taxonomy" id="78510"/>
    <lineage>
        <taxon>Bacteria</taxon>
        <taxon>Bacillati</taxon>
        <taxon>Actinomycetota</taxon>
        <taxon>Actinomycetes</taxon>
        <taxon>Kitasatosporales</taxon>
        <taxon>Streptomycetaceae</taxon>
        <taxon>Streptomyces</taxon>
    </lineage>
</organism>
<dbReference type="PROSITE" id="PS00622">
    <property type="entry name" value="HTH_LUXR_1"/>
    <property type="match status" value="1"/>
</dbReference>